<keyword evidence="3" id="KW-0812">Transmembrane</keyword>
<dbReference type="PANTHER" id="PTHR44186:SF1">
    <property type="entry name" value="BARDET-BIEDL SYNDROME 4 PROTEIN"/>
    <property type="match status" value="1"/>
</dbReference>
<evidence type="ECO:0000313" key="4">
    <source>
        <dbReference type="EMBL" id="BCZ46751.1"/>
    </source>
</evidence>
<accession>A0ABN6IYM4</accession>
<protein>
    <recommendedName>
        <fullName evidence="6">Tetratricopeptide repeat protein</fullName>
    </recommendedName>
</protein>
<evidence type="ECO:0000256" key="3">
    <source>
        <dbReference type="SAM" id="Phobius"/>
    </source>
</evidence>
<dbReference type="InterPro" id="IPR019734">
    <property type="entry name" value="TPR_rpt"/>
</dbReference>
<keyword evidence="3" id="KW-0472">Membrane</keyword>
<dbReference type="SMART" id="SM00028">
    <property type="entry name" value="TPR"/>
    <property type="match status" value="4"/>
</dbReference>
<feature type="transmembrane region" description="Helical" evidence="3">
    <location>
        <begin position="41"/>
        <end position="74"/>
    </location>
</feature>
<dbReference type="Gene3D" id="1.25.40.10">
    <property type="entry name" value="Tetratricopeptide repeat domain"/>
    <property type="match status" value="2"/>
</dbReference>
<dbReference type="EMBL" id="AP024849">
    <property type="protein sequence ID" value="BCZ46751.1"/>
    <property type="molecule type" value="Genomic_DNA"/>
</dbReference>
<dbReference type="SUPFAM" id="SSF48452">
    <property type="entry name" value="TPR-like"/>
    <property type="match status" value="1"/>
</dbReference>
<dbReference type="RefSeq" id="WP_224033158.1">
    <property type="nucleotide sequence ID" value="NZ_AP024849.1"/>
</dbReference>
<evidence type="ECO:0008006" key="6">
    <source>
        <dbReference type="Google" id="ProtNLM"/>
    </source>
</evidence>
<dbReference type="InterPro" id="IPR011990">
    <property type="entry name" value="TPR-like_helical_dom_sf"/>
</dbReference>
<name>A0ABN6IYM4_9CLOT</name>
<evidence type="ECO:0000256" key="2">
    <source>
        <dbReference type="ARBA" id="ARBA00022803"/>
    </source>
</evidence>
<keyword evidence="5" id="KW-1185">Reference proteome</keyword>
<dbReference type="Proteomes" id="UP000824633">
    <property type="component" value="Chromosome"/>
</dbReference>
<evidence type="ECO:0000256" key="1">
    <source>
        <dbReference type="ARBA" id="ARBA00022737"/>
    </source>
</evidence>
<organism evidence="4 5">
    <name type="scientific">Clostridium gelidum</name>
    <dbReference type="NCBI Taxonomy" id="704125"/>
    <lineage>
        <taxon>Bacteria</taxon>
        <taxon>Bacillati</taxon>
        <taxon>Bacillota</taxon>
        <taxon>Clostridia</taxon>
        <taxon>Eubacteriales</taxon>
        <taxon>Clostridiaceae</taxon>
        <taxon>Clostridium</taxon>
    </lineage>
</organism>
<gene>
    <name evidence="4" type="ORF">psyc5s11_28180</name>
</gene>
<keyword evidence="1" id="KW-0677">Repeat</keyword>
<keyword evidence="3" id="KW-1133">Transmembrane helix</keyword>
<reference evidence="5" key="1">
    <citation type="submission" date="2021-07" db="EMBL/GenBank/DDBJ databases">
        <title>Complete genome sequencing of a Clostridium isolate.</title>
        <authorList>
            <person name="Ueki A."/>
            <person name="Tonouchi A."/>
        </authorList>
    </citation>
    <scope>NUCLEOTIDE SEQUENCE [LARGE SCALE GENOMIC DNA]</scope>
    <source>
        <strain evidence="5">C5S11</strain>
    </source>
</reference>
<dbReference type="PANTHER" id="PTHR44186">
    <property type="match status" value="1"/>
</dbReference>
<proteinExistence type="predicted"/>
<dbReference type="Pfam" id="PF13181">
    <property type="entry name" value="TPR_8"/>
    <property type="match status" value="3"/>
</dbReference>
<evidence type="ECO:0000313" key="5">
    <source>
        <dbReference type="Proteomes" id="UP000824633"/>
    </source>
</evidence>
<sequence>MEENNKIKSITNSLKERKKNITVHEMDLSECGKYQELNGGWVIWMLISGIILCFKNLYGGIALIIISVIIFMMYKRSPSNVSVTYFNIALNCINKGEMEKAKESLSESVKIDCENKLAYVLLSSIYYKEGNYKETLDNLLKSNVLKAQNSKYNYLVGACYFNTYDYKNCIKYLNSVKYENNDLMKHVRDVLLAKAYFSNEEYKQALKVFNRIIDIKDEFKGELIEFNYFLGLTYLKLGETEKANKELKKVYKQDSEYRDIRTLIKE</sequence>
<keyword evidence="2" id="KW-0802">TPR repeat</keyword>